<keyword evidence="5 6" id="KW-0472">Membrane</keyword>
<dbReference type="RefSeq" id="WP_190891696.1">
    <property type="nucleotide sequence ID" value="NZ_JACWZY010000037.1"/>
</dbReference>
<comment type="subcellular location">
    <subcellularLocation>
        <location evidence="1">Cell membrane</location>
        <topology evidence="1">Multi-pass membrane protein</topology>
    </subcellularLocation>
</comment>
<feature type="transmembrane region" description="Helical" evidence="6">
    <location>
        <begin position="130"/>
        <end position="154"/>
    </location>
</feature>
<feature type="transmembrane region" description="Helical" evidence="6">
    <location>
        <begin position="327"/>
        <end position="346"/>
    </location>
</feature>
<dbReference type="Proteomes" id="UP000598820">
    <property type="component" value="Unassembled WGS sequence"/>
</dbReference>
<feature type="transmembrane region" description="Helical" evidence="6">
    <location>
        <begin position="437"/>
        <end position="458"/>
    </location>
</feature>
<evidence type="ECO:0000313" key="7">
    <source>
        <dbReference type="EMBL" id="MBD2704814.1"/>
    </source>
</evidence>
<dbReference type="Gene3D" id="1.20.1740.10">
    <property type="entry name" value="Amino acid/polyamine transporter I"/>
    <property type="match status" value="1"/>
</dbReference>
<reference evidence="7" key="1">
    <citation type="submission" date="2020-09" db="EMBL/GenBank/DDBJ databases">
        <authorList>
            <person name="Kim M.K."/>
        </authorList>
    </citation>
    <scope>NUCLEOTIDE SEQUENCE</scope>
    <source>
        <strain evidence="7">BT702</strain>
    </source>
</reference>
<gene>
    <name evidence="7" type="ORF">IC229_29555</name>
</gene>
<name>A0A927GA04_9BACT</name>
<dbReference type="PIRSF" id="PIRSF006060">
    <property type="entry name" value="AA_transporter"/>
    <property type="match status" value="1"/>
</dbReference>
<sequence>MKSNKMLAELIPQRLLNRVLERFDLMSLYFALIFGSYGAAQMTAEGWAGIPMMLLAALTFLLPTALASYELGTLFPGEGGIYIWSQKALGPIHGFISGWLSWVPIFLLLPLGASTIVAHIGFIFNTKFTLGVNITLQAIVVVIITIISCFRLALSQKYINLMFFVSFGTAIIIFLCALFSNNQATPFREPIINSFDVFKHGAMYSAAILWLLGVEVPFNMGAEIKDHKKNAGFMFLWGTVALLIAYILGIYGVLKLLPVGSINAITGISDAVSTVSHSLGIIIAIMICFAVSSQDVAYMNSYSRLLFVSGIEKRLPSLVSYITANKVPLPAILIQSLISIFIIIFFTTQQNLAATFQLYIGSLIVVWVAALFYLYIALPIVRSRYRSLYQNLDLVWKIPGKSIGLWLTITFGIFFNVVAIYFVFANPFTTDIPASEWRKWLTIISLFFIVSGALIYFLSESKVKKINIEEEIKKYENPNLDI</sequence>
<evidence type="ECO:0000256" key="5">
    <source>
        <dbReference type="ARBA" id="ARBA00023136"/>
    </source>
</evidence>
<dbReference type="InterPro" id="IPR050367">
    <property type="entry name" value="APC_superfamily"/>
</dbReference>
<accession>A0A927GA04</accession>
<proteinExistence type="predicted"/>
<dbReference type="InterPro" id="IPR002293">
    <property type="entry name" value="AA/rel_permease1"/>
</dbReference>
<dbReference type="GO" id="GO:0022857">
    <property type="term" value="F:transmembrane transporter activity"/>
    <property type="evidence" value="ECO:0007669"/>
    <property type="project" value="InterPro"/>
</dbReference>
<feature type="transmembrane region" description="Helical" evidence="6">
    <location>
        <begin position="358"/>
        <end position="381"/>
    </location>
</feature>
<keyword evidence="8" id="KW-1185">Reference proteome</keyword>
<keyword evidence="3 6" id="KW-0812">Transmembrane</keyword>
<feature type="transmembrane region" description="Helical" evidence="6">
    <location>
        <begin position="161"/>
        <end position="181"/>
    </location>
</feature>
<feature type="transmembrane region" description="Helical" evidence="6">
    <location>
        <begin position="234"/>
        <end position="254"/>
    </location>
</feature>
<feature type="transmembrane region" description="Helical" evidence="6">
    <location>
        <begin position="274"/>
        <end position="292"/>
    </location>
</feature>
<dbReference type="PANTHER" id="PTHR42770">
    <property type="entry name" value="AMINO ACID TRANSPORTER-RELATED"/>
    <property type="match status" value="1"/>
</dbReference>
<keyword evidence="2" id="KW-1003">Cell membrane</keyword>
<feature type="transmembrane region" description="Helical" evidence="6">
    <location>
        <begin position="20"/>
        <end position="40"/>
    </location>
</feature>
<evidence type="ECO:0000256" key="3">
    <source>
        <dbReference type="ARBA" id="ARBA00022692"/>
    </source>
</evidence>
<feature type="transmembrane region" description="Helical" evidence="6">
    <location>
        <begin position="201"/>
        <end position="222"/>
    </location>
</feature>
<feature type="transmembrane region" description="Helical" evidence="6">
    <location>
        <begin position="99"/>
        <end position="124"/>
    </location>
</feature>
<comment type="caution">
    <text evidence="7">The sequence shown here is derived from an EMBL/GenBank/DDBJ whole genome shotgun (WGS) entry which is preliminary data.</text>
</comment>
<evidence type="ECO:0000313" key="8">
    <source>
        <dbReference type="Proteomes" id="UP000598820"/>
    </source>
</evidence>
<dbReference type="PANTHER" id="PTHR42770:SF7">
    <property type="entry name" value="MEMBRANE PROTEIN"/>
    <property type="match status" value="1"/>
</dbReference>
<dbReference type="GO" id="GO:0005886">
    <property type="term" value="C:plasma membrane"/>
    <property type="evidence" value="ECO:0007669"/>
    <property type="project" value="UniProtKB-SubCell"/>
</dbReference>
<keyword evidence="4 6" id="KW-1133">Transmembrane helix</keyword>
<evidence type="ECO:0000256" key="6">
    <source>
        <dbReference type="SAM" id="Phobius"/>
    </source>
</evidence>
<feature type="transmembrane region" description="Helical" evidence="6">
    <location>
        <begin position="402"/>
        <end position="425"/>
    </location>
</feature>
<evidence type="ECO:0000256" key="2">
    <source>
        <dbReference type="ARBA" id="ARBA00022475"/>
    </source>
</evidence>
<organism evidence="7 8">
    <name type="scientific">Spirosoma profusum</name>
    <dbReference type="NCBI Taxonomy" id="2771354"/>
    <lineage>
        <taxon>Bacteria</taxon>
        <taxon>Pseudomonadati</taxon>
        <taxon>Bacteroidota</taxon>
        <taxon>Cytophagia</taxon>
        <taxon>Cytophagales</taxon>
        <taxon>Cytophagaceae</taxon>
        <taxon>Spirosoma</taxon>
    </lineage>
</organism>
<dbReference type="Pfam" id="PF13520">
    <property type="entry name" value="AA_permease_2"/>
    <property type="match status" value="1"/>
</dbReference>
<evidence type="ECO:0000256" key="1">
    <source>
        <dbReference type="ARBA" id="ARBA00004651"/>
    </source>
</evidence>
<feature type="transmembrane region" description="Helical" evidence="6">
    <location>
        <begin position="46"/>
        <end position="66"/>
    </location>
</feature>
<dbReference type="EMBL" id="JACWZY010000037">
    <property type="protein sequence ID" value="MBD2704814.1"/>
    <property type="molecule type" value="Genomic_DNA"/>
</dbReference>
<dbReference type="AlphaFoldDB" id="A0A927GA04"/>
<evidence type="ECO:0000256" key="4">
    <source>
        <dbReference type="ARBA" id="ARBA00022989"/>
    </source>
</evidence>
<protein>
    <submittedName>
        <fullName evidence="7">APC family permease</fullName>
    </submittedName>
</protein>